<evidence type="ECO:0000259" key="1">
    <source>
        <dbReference type="Pfam" id="PF12973"/>
    </source>
</evidence>
<gene>
    <name evidence="2" type="ORF">IEC33019_2244</name>
</gene>
<dbReference type="AlphaFoldDB" id="A0A1B2F678"/>
<dbReference type="Pfam" id="PF12973">
    <property type="entry name" value="Cupin_7"/>
    <property type="match status" value="1"/>
</dbReference>
<dbReference type="Gene3D" id="2.60.120.10">
    <property type="entry name" value="Jelly Rolls"/>
    <property type="match status" value="1"/>
</dbReference>
<name>A0A1B2F678_PSEPU</name>
<proteinExistence type="predicted"/>
<dbReference type="InterPro" id="IPR025979">
    <property type="entry name" value="ChrR-like_cupin_dom"/>
</dbReference>
<dbReference type="RefSeq" id="WP_099593568.1">
    <property type="nucleotide sequence ID" value="NZ_CP016634.1"/>
</dbReference>
<feature type="domain" description="ChrR-like cupin" evidence="1">
    <location>
        <begin position="30"/>
        <end position="105"/>
    </location>
</feature>
<dbReference type="SUPFAM" id="SSF51182">
    <property type="entry name" value="RmlC-like cupins"/>
    <property type="match status" value="1"/>
</dbReference>
<sequence length="172" mass="19357">MPMPIPVFDHKELLTLNTNELPVYKDVMAPYFPGVDVQPLYLDPNLGIWALRVIFQPGVRLPCHYHTGPVHLFTLSGKWNYVEYPDQPQTAGCYLYEPGGSIHTFSVPADNTGPTDTFMVVYGANINFDRDGNFVNVMDATDIMQIIDRLVKERGLEPARYIRPGHAGYTIG</sequence>
<organism evidence="2">
    <name type="scientific">Pseudomonas putida</name>
    <name type="common">Arthrobacter siderocapsulatus</name>
    <dbReference type="NCBI Taxonomy" id="303"/>
    <lineage>
        <taxon>Bacteria</taxon>
        <taxon>Pseudomonadati</taxon>
        <taxon>Pseudomonadota</taxon>
        <taxon>Gammaproteobacteria</taxon>
        <taxon>Pseudomonadales</taxon>
        <taxon>Pseudomonadaceae</taxon>
        <taxon>Pseudomonas</taxon>
    </lineage>
</organism>
<protein>
    <recommendedName>
        <fullName evidence="1">ChrR-like cupin domain-containing protein</fullName>
    </recommendedName>
</protein>
<dbReference type="InterPro" id="IPR014710">
    <property type="entry name" value="RmlC-like_jellyroll"/>
</dbReference>
<dbReference type="InterPro" id="IPR011051">
    <property type="entry name" value="RmlC_Cupin_sf"/>
</dbReference>
<dbReference type="EMBL" id="CP016634">
    <property type="protein sequence ID" value="ANY87798.1"/>
    <property type="molecule type" value="Genomic_DNA"/>
</dbReference>
<evidence type="ECO:0000313" key="2">
    <source>
        <dbReference type="EMBL" id="ANY87798.1"/>
    </source>
</evidence>
<accession>A0A1B2F678</accession>
<reference evidence="2" key="1">
    <citation type="submission" date="2016-07" db="EMBL/GenBank/DDBJ databases">
        <title>New class B carbapenemase carried by novel plasmid in Pseudomonas putida enviromental strain in eastern Amazonia.</title>
        <authorList>
            <person name="Souza C.O."/>
            <person name="Lima K.V."/>
            <person name="Brasiliense D.M."/>
            <person name="Perez-Chaparro P.J."/>
            <person name="Mamizuka E.M."/>
            <person name="Lima M.O."/>
            <person name="Lima L.N."/>
            <person name="McCulloch J.A."/>
        </authorList>
    </citation>
    <scope>NUCLEOTIDE SEQUENCE [LARGE SCALE GENOMIC DNA]</scope>
    <source>
        <strain evidence="2">IEC33019</strain>
    </source>
</reference>
<dbReference type="CDD" id="cd20302">
    <property type="entry name" value="cupin_DAD"/>
    <property type="match status" value="1"/>
</dbReference>